<dbReference type="GO" id="GO:0005524">
    <property type="term" value="F:ATP binding"/>
    <property type="evidence" value="ECO:0007669"/>
    <property type="project" value="InterPro"/>
</dbReference>
<organism evidence="3 4">
    <name type="scientific">Mycoplasmoides pneumoniae</name>
    <name type="common">Mycoplasma pneumoniae</name>
    <dbReference type="NCBI Taxonomy" id="2104"/>
    <lineage>
        <taxon>Bacteria</taxon>
        <taxon>Bacillati</taxon>
        <taxon>Mycoplasmatota</taxon>
        <taxon>Mycoplasmoidales</taxon>
        <taxon>Mycoplasmoidaceae</taxon>
        <taxon>Mycoplasmoides</taxon>
    </lineage>
</organism>
<evidence type="ECO:0000313" key="4">
    <source>
        <dbReference type="Proteomes" id="UP000289557"/>
    </source>
</evidence>
<dbReference type="RefSeq" id="WP_014325610.1">
    <property type="nucleotide sequence ID" value="NZ_AP017318.1"/>
</dbReference>
<dbReference type="AlphaFoldDB" id="A0AAV5N765"/>
<evidence type="ECO:0000256" key="1">
    <source>
        <dbReference type="ARBA" id="ARBA00007807"/>
    </source>
</evidence>
<dbReference type="InterPro" id="IPR022381">
    <property type="entry name" value="Uncharacterised_MG067"/>
</dbReference>
<dbReference type="GO" id="GO:0003724">
    <property type="term" value="F:RNA helicase activity"/>
    <property type="evidence" value="ECO:0007669"/>
    <property type="project" value="InterPro"/>
</dbReference>
<dbReference type="GeneID" id="66608738"/>
<feature type="domain" description="Peptidase S7" evidence="2">
    <location>
        <begin position="5"/>
        <end position="58"/>
    </location>
</feature>
<dbReference type="PRINTS" id="PR00840">
    <property type="entry name" value="Y06768FAMILY"/>
</dbReference>
<sequence>MTAQYYQLDEKFNQQTYEQYGKGLALNDLYIRRGASGSLVFNQDQQISGIFFAVASHSDPKPGEKTLVQLLRLPVDESTTATVKDNCVPYDLIFGNRNTTHYYTQFAKQHHTHLYEQIQQSNDQLIKFIDRENVSCSMVS</sequence>
<gene>
    <name evidence="3" type="ORF">NCTC10119_00124</name>
</gene>
<accession>A0AAV5N765</accession>
<evidence type="ECO:0000313" key="3">
    <source>
        <dbReference type="EMBL" id="VEU56872.1"/>
    </source>
</evidence>
<protein>
    <submittedName>
        <fullName evidence="3">Lipoprotein</fullName>
    </submittedName>
</protein>
<keyword evidence="3" id="KW-0449">Lipoprotein</keyword>
<dbReference type="Pfam" id="PF00949">
    <property type="entry name" value="Peptidase_S7"/>
    <property type="match status" value="1"/>
</dbReference>
<reference evidence="3 4" key="1">
    <citation type="submission" date="2019-01" db="EMBL/GenBank/DDBJ databases">
        <authorList>
            <consortium name="Pathogen Informatics"/>
        </authorList>
    </citation>
    <scope>NUCLEOTIDE SEQUENCE [LARGE SCALE GENOMIC DNA]</scope>
    <source>
        <strain evidence="3 4">NCTC10119</strain>
    </source>
</reference>
<dbReference type="EMBL" id="LR214945">
    <property type="protein sequence ID" value="VEU56872.1"/>
    <property type="molecule type" value="Genomic_DNA"/>
</dbReference>
<name>A0AAV5N765_MYCPM</name>
<evidence type="ECO:0000259" key="2">
    <source>
        <dbReference type="Pfam" id="PF00949"/>
    </source>
</evidence>
<dbReference type="GO" id="GO:0003723">
    <property type="term" value="F:RNA binding"/>
    <property type="evidence" value="ECO:0007669"/>
    <property type="project" value="InterPro"/>
</dbReference>
<dbReference type="InterPro" id="IPR001850">
    <property type="entry name" value="Flavi_NS3_S7"/>
</dbReference>
<proteinExistence type="inferred from homology"/>
<dbReference type="Proteomes" id="UP000289557">
    <property type="component" value="Chromosome"/>
</dbReference>
<comment type="similarity">
    <text evidence="1">Belongs to the MG067/MG068/MG395 family.</text>
</comment>